<evidence type="ECO:0000313" key="3">
    <source>
        <dbReference type="EMBL" id="KAJ1642787.1"/>
    </source>
</evidence>
<accession>A0A9W7XEI4</accession>
<dbReference type="EMBL" id="JANBOH010000338">
    <property type="protein sequence ID" value="KAJ1642787.1"/>
    <property type="molecule type" value="Genomic_DNA"/>
</dbReference>
<name>A0A9W7XEI4_9FUNG</name>
<dbReference type="AlphaFoldDB" id="A0A9W7XEI4"/>
<sequence length="129" mass="14615">MRTVGTLGALTALLMSTTLARMSPEEIDHSVSQSKNQRQEQCGVFRPGSLEYNKCMAHWTEHVVQSYPENAPLTPQQQSDRDAEMKRASGFRNEVVRLSKPENSHYAIGGGEQQQMRQADRVFQLHQPM</sequence>
<keyword evidence="4" id="KW-1185">Reference proteome</keyword>
<evidence type="ECO:0000313" key="4">
    <source>
        <dbReference type="Proteomes" id="UP001145021"/>
    </source>
</evidence>
<keyword evidence="2" id="KW-0732">Signal</keyword>
<comment type="caution">
    <text evidence="3">The sequence shown here is derived from an EMBL/GenBank/DDBJ whole genome shotgun (WGS) entry which is preliminary data.</text>
</comment>
<feature type="region of interest" description="Disordered" evidence="1">
    <location>
        <begin position="69"/>
        <end position="91"/>
    </location>
</feature>
<organism evidence="3 4">
    <name type="scientific">Coemansia asiatica</name>
    <dbReference type="NCBI Taxonomy" id="1052880"/>
    <lineage>
        <taxon>Eukaryota</taxon>
        <taxon>Fungi</taxon>
        <taxon>Fungi incertae sedis</taxon>
        <taxon>Zoopagomycota</taxon>
        <taxon>Kickxellomycotina</taxon>
        <taxon>Kickxellomycetes</taxon>
        <taxon>Kickxellales</taxon>
        <taxon>Kickxellaceae</taxon>
        <taxon>Coemansia</taxon>
    </lineage>
</organism>
<feature type="signal peptide" evidence="2">
    <location>
        <begin position="1"/>
        <end position="20"/>
    </location>
</feature>
<feature type="non-terminal residue" evidence="3">
    <location>
        <position position="129"/>
    </location>
</feature>
<proteinExistence type="predicted"/>
<gene>
    <name evidence="3" type="ORF">LPJ64_005385</name>
</gene>
<reference evidence="3" key="1">
    <citation type="submission" date="2022-07" db="EMBL/GenBank/DDBJ databases">
        <title>Phylogenomic reconstructions and comparative analyses of Kickxellomycotina fungi.</title>
        <authorList>
            <person name="Reynolds N.K."/>
            <person name="Stajich J.E."/>
            <person name="Barry K."/>
            <person name="Grigoriev I.V."/>
            <person name="Crous P."/>
            <person name="Smith M.E."/>
        </authorList>
    </citation>
    <scope>NUCLEOTIDE SEQUENCE</scope>
    <source>
        <strain evidence="3">NBRC 105413</strain>
    </source>
</reference>
<feature type="chain" id="PRO_5040942823" evidence="2">
    <location>
        <begin position="21"/>
        <end position="129"/>
    </location>
</feature>
<evidence type="ECO:0000256" key="2">
    <source>
        <dbReference type="SAM" id="SignalP"/>
    </source>
</evidence>
<dbReference type="Proteomes" id="UP001145021">
    <property type="component" value="Unassembled WGS sequence"/>
</dbReference>
<protein>
    <submittedName>
        <fullName evidence="3">Uncharacterized protein</fullName>
    </submittedName>
</protein>
<evidence type="ECO:0000256" key="1">
    <source>
        <dbReference type="SAM" id="MobiDB-lite"/>
    </source>
</evidence>